<proteinExistence type="predicted"/>
<gene>
    <name evidence="1" type="ORF">HMPREF9436_02841</name>
</gene>
<dbReference type="Proteomes" id="UP000006028">
    <property type="component" value="Unassembled WGS sequence"/>
</dbReference>
<protein>
    <submittedName>
        <fullName evidence="1">Uncharacterized protein</fullName>
    </submittedName>
</protein>
<evidence type="ECO:0000313" key="1">
    <source>
        <dbReference type="EMBL" id="EFQ05698.1"/>
    </source>
</evidence>
<comment type="caution">
    <text evidence="1">The sequence shown here is derived from an EMBL/GenBank/DDBJ whole genome shotgun (WGS) entry which is preliminary data.</text>
</comment>
<dbReference type="EMBL" id="AECU01000207">
    <property type="protein sequence ID" value="EFQ05698.1"/>
    <property type="molecule type" value="Genomic_DNA"/>
</dbReference>
<dbReference type="HOGENOM" id="CLU_2953650_0_0_9"/>
<sequence length="59" mass="7010">MAKAIHTLLQRIYKKNIAFFVRFVNYFFFKRIYPDASYGLGLIRESAFGVAHRPRQTQI</sequence>
<dbReference type="AlphaFoldDB" id="E2ZMC4"/>
<accession>E2ZMC4</accession>
<evidence type="ECO:0000313" key="2">
    <source>
        <dbReference type="Proteomes" id="UP000006028"/>
    </source>
</evidence>
<organism evidence="1 2">
    <name type="scientific">Faecalibacterium cf. prausnitzii KLE1255</name>
    <dbReference type="NCBI Taxonomy" id="748224"/>
    <lineage>
        <taxon>Bacteria</taxon>
        <taxon>Bacillati</taxon>
        <taxon>Bacillota</taxon>
        <taxon>Clostridia</taxon>
        <taxon>Eubacteriales</taxon>
        <taxon>Oscillospiraceae</taxon>
        <taxon>Faecalibacterium</taxon>
    </lineage>
</organism>
<dbReference type="BioCyc" id="FCF748224-HMP:GTSS-2025-MONOMER"/>
<reference evidence="1 2" key="1">
    <citation type="submission" date="2010-08" db="EMBL/GenBank/DDBJ databases">
        <authorList>
            <person name="Weinstock G."/>
            <person name="Sodergren E."/>
            <person name="Clifton S."/>
            <person name="Fulton L."/>
            <person name="Fulton B."/>
            <person name="Courtney L."/>
            <person name="Fronick C."/>
            <person name="Harrison M."/>
            <person name="Strong C."/>
            <person name="Farmer C."/>
            <person name="Delahaunty K."/>
            <person name="Markovic C."/>
            <person name="Hall O."/>
            <person name="Minx P."/>
            <person name="Tomlinson C."/>
            <person name="Mitreva M."/>
            <person name="Hou S."/>
            <person name="Chen J."/>
            <person name="Wollam A."/>
            <person name="Pepin K.H."/>
            <person name="Johnson M."/>
            <person name="Bhonagiri V."/>
            <person name="Zhang X."/>
            <person name="Suruliraj S."/>
            <person name="Warren W."/>
            <person name="Chinwalla A."/>
            <person name="Mardis E.R."/>
            <person name="Wilson R.K."/>
        </authorList>
    </citation>
    <scope>NUCLEOTIDE SEQUENCE [LARGE SCALE GENOMIC DNA]</scope>
    <source>
        <strain evidence="1 2">KLE1255</strain>
    </source>
</reference>
<name>E2ZMC4_9FIRM</name>